<sequence>MSYLVVISDKHIVKNKPTVLNDFYAISNILTNNFGFKVQLDKDQKFDFFYHNNFPENILGYDDSVLWTKNPTDGFLQLLIEISNSIENTRVIGDEGEWYISLNEVRYLDSEPELKVNMFLEYLKAWTPAIILIVIFFILKILFVI</sequence>
<organism evidence="2 3">
    <name type="scientific">Neisseria meningitidis serogroup C (strain 8013)</name>
    <dbReference type="NCBI Taxonomy" id="604162"/>
    <lineage>
        <taxon>Bacteria</taxon>
        <taxon>Pseudomonadati</taxon>
        <taxon>Pseudomonadota</taxon>
        <taxon>Betaproteobacteria</taxon>
        <taxon>Neisseriales</taxon>
        <taxon>Neisseriaceae</taxon>
        <taxon>Neisseria</taxon>
    </lineage>
</organism>
<evidence type="ECO:0000256" key="1">
    <source>
        <dbReference type="SAM" id="Phobius"/>
    </source>
</evidence>
<proteinExistence type="predicted"/>
<keyword evidence="1" id="KW-1133">Transmembrane helix</keyword>
<reference evidence="2 3" key="1">
    <citation type="journal article" date="2009" name="Genome Biol.">
        <title>NeMeSys: a biological resource for narrowing the gap between sequence and function in the human pathogen Neisseria meningitidis.</title>
        <authorList>
            <person name="Rusniok C."/>
            <person name="Vallenet D."/>
            <person name="Floquet S."/>
            <person name="Ewles H."/>
            <person name="Mouze-Soulama C."/>
            <person name="Brown D."/>
            <person name="Lajus A."/>
            <person name="Buchrieser C."/>
            <person name="Medigue C."/>
            <person name="Glaser P."/>
            <person name="Pelicic V."/>
        </authorList>
    </citation>
    <scope>NUCLEOTIDE SEQUENCE [LARGE SCALE GENOMIC DNA]</scope>
    <source>
        <strain evidence="2 3">8013</strain>
    </source>
</reference>
<evidence type="ECO:0000313" key="2">
    <source>
        <dbReference type="EMBL" id="CAX49514.1"/>
    </source>
</evidence>
<accession>A0A9K2KM72</accession>
<dbReference type="AlphaFoldDB" id="A0A9K2KM72"/>
<keyword evidence="1" id="KW-0812">Transmembrane</keyword>
<dbReference type="EMBL" id="FM999788">
    <property type="protein sequence ID" value="CAX49514.1"/>
    <property type="molecule type" value="Genomic_DNA"/>
</dbReference>
<feature type="transmembrane region" description="Helical" evidence="1">
    <location>
        <begin position="125"/>
        <end position="143"/>
    </location>
</feature>
<evidence type="ECO:0000313" key="3">
    <source>
        <dbReference type="Proteomes" id="UP000002076"/>
    </source>
</evidence>
<gene>
    <name evidence="2" type="ordered locus">NMV_0596</name>
</gene>
<protein>
    <submittedName>
        <fullName evidence="2">Uncharacterized protein</fullName>
    </submittedName>
</protein>
<dbReference type="RefSeq" id="WP_014573827.1">
    <property type="nucleotide sequence ID" value="NC_017501.1"/>
</dbReference>
<dbReference type="KEGG" id="nmt:NMV_0596"/>
<name>A0A9K2KM72_NEIM8</name>
<keyword evidence="1" id="KW-0472">Membrane</keyword>
<dbReference type="Proteomes" id="UP000002076">
    <property type="component" value="Chromosome"/>
</dbReference>